<gene>
    <name evidence="1" type="ORF">GOP47_0007220</name>
</gene>
<organism evidence="1 2">
    <name type="scientific">Adiantum capillus-veneris</name>
    <name type="common">Maidenhair fern</name>
    <dbReference type="NCBI Taxonomy" id="13818"/>
    <lineage>
        <taxon>Eukaryota</taxon>
        <taxon>Viridiplantae</taxon>
        <taxon>Streptophyta</taxon>
        <taxon>Embryophyta</taxon>
        <taxon>Tracheophyta</taxon>
        <taxon>Polypodiopsida</taxon>
        <taxon>Polypodiidae</taxon>
        <taxon>Polypodiales</taxon>
        <taxon>Pteridineae</taxon>
        <taxon>Pteridaceae</taxon>
        <taxon>Vittarioideae</taxon>
        <taxon>Adiantum</taxon>
    </lineage>
</organism>
<dbReference type="AlphaFoldDB" id="A0A9D4ZLB4"/>
<sequence length="70" mass="7880">MANNDSNEKGWPCPVRADGCARQTGVEGWDSVVQSGTMDYGDGASKRKEESSWSWAVEGQWWRVLCREQI</sequence>
<proteinExistence type="predicted"/>
<evidence type="ECO:0000313" key="2">
    <source>
        <dbReference type="Proteomes" id="UP000886520"/>
    </source>
</evidence>
<accession>A0A9D4ZLB4</accession>
<name>A0A9D4ZLB4_ADICA</name>
<dbReference type="Proteomes" id="UP000886520">
    <property type="component" value="Chromosome 7"/>
</dbReference>
<comment type="caution">
    <text evidence="1">The sequence shown here is derived from an EMBL/GenBank/DDBJ whole genome shotgun (WGS) entry which is preliminary data.</text>
</comment>
<dbReference type="EMBL" id="JABFUD020000007">
    <property type="protein sequence ID" value="KAI5077396.1"/>
    <property type="molecule type" value="Genomic_DNA"/>
</dbReference>
<evidence type="ECO:0000313" key="1">
    <source>
        <dbReference type="EMBL" id="KAI5077396.1"/>
    </source>
</evidence>
<reference evidence="1" key="1">
    <citation type="submission" date="2021-01" db="EMBL/GenBank/DDBJ databases">
        <title>Adiantum capillus-veneris genome.</title>
        <authorList>
            <person name="Fang Y."/>
            <person name="Liao Q."/>
        </authorList>
    </citation>
    <scope>NUCLEOTIDE SEQUENCE</scope>
    <source>
        <strain evidence="1">H3</strain>
        <tissue evidence="1">Leaf</tissue>
    </source>
</reference>
<protein>
    <submittedName>
        <fullName evidence="1">Uncharacterized protein</fullName>
    </submittedName>
</protein>
<keyword evidence="2" id="KW-1185">Reference proteome</keyword>